<evidence type="ECO:0000256" key="1">
    <source>
        <dbReference type="SAM" id="MobiDB-lite"/>
    </source>
</evidence>
<evidence type="ECO:0000313" key="2">
    <source>
        <dbReference type="EMBL" id="MBR7675725.1"/>
    </source>
</evidence>
<organism evidence="2 3">
    <name type="scientific">Streptomyces daliensis</name>
    <dbReference type="NCBI Taxonomy" id="299421"/>
    <lineage>
        <taxon>Bacteria</taxon>
        <taxon>Bacillati</taxon>
        <taxon>Actinomycetota</taxon>
        <taxon>Actinomycetes</taxon>
        <taxon>Kitasatosporales</taxon>
        <taxon>Streptomycetaceae</taxon>
        <taxon>Streptomyces</taxon>
    </lineage>
</organism>
<feature type="non-terminal residue" evidence="2">
    <location>
        <position position="1"/>
    </location>
</feature>
<sequence>PLGPDEAAPDAAATSATEAPEPAGLLARAARRLGLTGPPDEEARPVRNARGHALCYEAEFTVDPATADQGGPLAPGTWDVLLRLNTCGWLSAPRLRGVTVEGVGEAAEAEAERVPST</sequence>
<protein>
    <submittedName>
        <fullName evidence="2">Uncharacterized protein</fullName>
    </submittedName>
</protein>
<accession>A0A8T4IVJ6</accession>
<comment type="caution">
    <text evidence="2">The sequence shown here is derived from an EMBL/GenBank/DDBJ whole genome shotgun (WGS) entry which is preliminary data.</text>
</comment>
<dbReference type="Proteomes" id="UP000675554">
    <property type="component" value="Unassembled WGS sequence"/>
</dbReference>
<name>A0A8T4IVJ6_9ACTN</name>
<dbReference type="EMBL" id="JAGSMN010000519">
    <property type="protein sequence ID" value="MBR7675725.1"/>
    <property type="molecule type" value="Genomic_DNA"/>
</dbReference>
<feature type="region of interest" description="Disordered" evidence="1">
    <location>
        <begin position="1"/>
        <end position="23"/>
    </location>
</feature>
<evidence type="ECO:0000313" key="3">
    <source>
        <dbReference type="Proteomes" id="UP000675554"/>
    </source>
</evidence>
<gene>
    <name evidence="2" type="ORF">KDA82_22440</name>
</gene>
<proteinExistence type="predicted"/>
<dbReference type="AlphaFoldDB" id="A0A8T4IVJ6"/>
<keyword evidence="3" id="KW-1185">Reference proteome</keyword>
<reference evidence="2" key="1">
    <citation type="submission" date="2021-04" db="EMBL/GenBank/DDBJ databases">
        <title>Sequencing of actinobacteria type strains.</title>
        <authorList>
            <person name="Nguyen G.-S."/>
            <person name="Wentzel A."/>
        </authorList>
    </citation>
    <scope>NUCLEOTIDE SEQUENCE</scope>
    <source>
        <strain evidence="2">DSM 42095</strain>
    </source>
</reference>